<accession>A0AAP2E3L4</accession>
<dbReference type="AlphaFoldDB" id="A0AAP2E3L4"/>
<dbReference type="RefSeq" id="WP_254088022.1">
    <property type="nucleotide sequence ID" value="NZ_JAHESE010000075.1"/>
</dbReference>
<evidence type="ECO:0000259" key="1">
    <source>
        <dbReference type="Pfam" id="PF13614"/>
    </source>
</evidence>
<evidence type="ECO:0000313" key="3">
    <source>
        <dbReference type="Proteomes" id="UP001319080"/>
    </source>
</evidence>
<evidence type="ECO:0000313" key="2">
    <source>
        <dbReference type="EMBL" id="MBT1712460.1"/>
    </source>
</evidence>
<protein>
    <submittedName>
        <fullName evidence="2">ParA family protein</fullName>
    </submittedName>
</protein>
<comment type="caution">
    <text evidence="2">The sequence shown here is derived from an EMBL/GenBank/DDBJ whole genome shotgun (WGS) entry which is preliminary data.</text>
</comment>
<dbReference type="Gene3D" id="3.40.50.300">
    <property type="entry name" value="P-loop containing nucleotide triphosphate hydrolases"/>
    <property type="match status" value="1"/>
</dbReference>
<dbReference type="SUPFAM" id="SSF52540">
    <property type="entry name" value="P-loop containing nucleoside triphosphate hydrolases"/>
    <property type="match status" value="1"/>
</dbReference>
<name>A0AAP2E3L4_9BACT</name>
<dbReference type="CDD" id="cd02042">
    <property type="entry name" value="ParAB_family"/>
    <property type="match status" value="1"/>
</dbReference>
<dbReference type="PANTHER" id="PTHR13696">
    <property type="entry name" value="P-LOOP CONTAINING NUCLEOSIDE TRIPHOSPHATE HYDROLASE"/>
    <property type="match status" value="1"/>
</dbReference>
<dbReference type="Proteomes" id="UP001319080">
    <property type="component" value="Unassembled WGS sequence"/>
</dbReference>
<gene>
    <name evidence="2" type="ORF">KK062_29770</name>
</gene>
<organism evidence="2 3">
    <name type="scientific">Dawidia cretensis</name>
    <dbReference type="NCBI Taxonomy" id="2782350"/>
    <lineage>
        <taxon>Bacteria</taxon>
        <taxon>Pseudomonadati</taxon>
        <taxon>Bacteroidota</taxon>
        <taxon>Cytophagia</taxon>
        <taxon>Cytophagales</taxon>
        <taxon>Chryseotaleaceae</taxon>
        <taxon>Dawidia</taxon>
    </lineage>
</organism>
<sequence length="329" mass="37021">MKSIVFFNNKGGVGKTTLVYHVTHMLAEMGHRCLAVDLDPQTNLTSMFLNEDRLNEIYDNDGVRPTILESIKPLNRGVGDVIPAHIEVINDKIGLVPGDLELSLYEDKLSSGWGACMNRDEAAFRIISSFYRVVKEASERWQAEYTIIDIGPNFGAINRATLIAADYAIIPMAADLFSLQGLKNLGNQLSKWNEEWADRSVRNPEPSLDLPPGNIKSLGYVVMQHGTKERRPVKSYLKWLNRIPGVFRGFVMKEPILNPLSIEQDSYCLAQLKHYHSLIPMAMEVRKPIFQLKPADGAIGAHLGAVRRSHEDFELLTHRIESTMQSQAH</sequence>
<dbReference type="Pfam" id="PF13614">
    <property type="entry name" value="AAA_31"/>
    <property type="match status" value="1"/>
</dbReference>
<proteinExistence type="predicted"/>
<dbReference type="PANTHER" id="PTHR13696:SF99">
    <property type="entry name" value="COBYRINIC ACID AC-DIAMIDE SYNTHASE"/>
    <property type="match status" value="1"/>
</dbReference>
<dbReference type="InterPro" id="IPR025669">
    <property type="entry name" value="AAA_dom"/>
</dbReference>
<reference evidence="2 3" key="1">
    <citation type="submission" date="2021-05" db="EMBL/GenBank/DDBJ databases">
        <title>A Polyphasic approach of four new species of the genus Ohtaekwangia: Ohtaekwangia histidinii sp. nov., Ohtaekwangia cretensis sp. nov., Ohtaekwangia indiensis sp. nov., Ohtaekwangia reichenbachii sp. nov. from diverse environment.</title>
        <authorList>
            <person name="Octaviana S."/>
        </authorList>
    </citation>
    <scope>NUCLEOTIDE SEQUENCE [LARGE SCALE GENOMIC DNA]</scope>
    <source>
        <strain evidence="2 3">PWU5</strain>
    </source>
</reference>
<dbReference type="EMBL" id="JAHESE010000075">
    <property type="protein sequence ID" value="MBT1712460.1"/>
    <property type="molecule type" value="Genomic_DNA"/>
</dbReference>
<dbReference type="InterPro" id="IPR027417">
    <property type="entry name" value="P-loop_NTPase"/>
</dbReference>
<keyword evidence="3" id="KW-1185">Reference proteome</keyword>
<dbReference type="InterPro" id="IPR050678">
    <property type="entry name" value="DNA_Partitioning_ATPase"/>
</dbReference>
<feature type="domain" description="AAA" evidence="1">
    <location>
        <begin position="1"/>
        <end position="195"/>
    </location>
</feature>